<dbReference type="EMBL" id="LCTZ01000002">
    <property type="protein sequence ID" value="KQC28713.1"/>
    <property type="molecule type" value="Genomic_DNA"/>
</dbReference>
<dbReference type="Proteomes" id="UP000050827">
    <property type="component" value="Unassembled WGS sequence"/>
</dbReference>
<dbReference type="Pfam" id="PF09912">
    <property type="entry name" value="DUF2141"/>
    <property type="match status" value="1"/>
</dbReference>
<evidence type="ECO:0000313" key="2">
    <source>
        <dbReference type="EMBL" id="KQC28713.1"/>
    </source>
</evidence>
<dbReference type="STRING" id="346185.AAY42_01515"/>
<protein>
    <recommendedName>
        <fullName evidence="4">DUF2141 domain-containing protein</fullName>
    </recommendedName>
</protein>
<gene>
    <name evidence="2" type="ORF">AAY42_01515</name>
</gene>
<evidence type="ECO:0000313" key="3">
    <source>
        <dbReference type="Proteomes" id="UP000050827"/>
    </source>
</evidence>
<dbReference type="InterPro" id="IPR018673">
    <property type="entry name" value="DUF2141"/>
</dbReference>
<dbReference type="OrthoDB" id="9788332at2"/>
<comment type="caution">
    <text evidence="2">The sequence shown here is derived from an EMBL/GenBank/DDBJ whole genome shotgun (WGS) entry which is preliminary data.</text>
</comment>
<feature type="signal peptide" evidence="1">
    <location>
        <begin position="1"/>
        <end position="19"/>
    </location>
</feature>
<sequence>MKTLTLTLTFLLVSFLSIAQETTGINIKVSITNVASNEGKVMVGLHTADTFMKGPGMRNLESKIENGTVSFTFKDVTPGTYAVMALHDTNENGRMDFEANGMPKESYGLSGNDMSFGPPSFSTAQFEANEEDLEFEIRF</sequence>
<organism evidence="2 3">
    <name type="scientific">Flagellimonas eckloniae</name>
    <dbReference type="NCBI Taxonomy" id="346185"/>
    <lineage>
        <taxon>Bacteria</taxon>
        <taxon>Pseudomonadati</taxon>
        <taxon>Bacteroidota</taxon>
        <taxon>Flavobacteriia</taxon>
        <taxon>Flavobacteriales</taxon>
        <taxon>Flavobacteriaceae</taxon>
        <taxon>Flagellimonas</taxon>
    </lineage>
</organism>
<dbReference type="RefSeq" id="WP_055392246.1">
    <property type="nucleotide sequence ID" value="NZ_LCTZ01000002.1"/>
</dbReference>
<keyword evidence="3" id="KW-1185">Reference proteome</keyword>
<proteinExistence type="predicted"/>
<feature type="chain" id="PRO_5006188997" description="DUF2141 domain-containing protein" evidence="1">
    <location>
        <begin position="20"/>
        <end position="139"/>
    </location>
</feature>
<reference evidence="2 3" key="1">
    <citation type="submission" date="2015-04" db="EMBL/GenBank/DDBJ databases">
        <title>Complete genome of flavobacterium.</title>
        <authorList>
            <person name="Kwon Y.M."/>
            <person name="Kim S.-J."/>
        </authorList>
    </citation>
    <scope>NUCLEOTIDE SEQUENCE [LARGE SCALE GENOMIC DNA]</scope>
    <source>
        <strain evidence="2 3">DK169</strain>
    </source>
</reference>
<evidence type="ECO:0008006" key="4">
    <source>
        <dbReference type="Google" id="ProtNLM"/>
    </source>
</evidence>
<keyword evidence="1" id="KW-0732">Signal</keyword>
<dbReference type="PATRIC" id="fig|1547436.3.peg.317"/>
<accession>A0A0Q1BW12</accession>
<name>A0A0Q1BW12_9FLAO</name>
<evidence type="ECO:0000256" key="1">
    <source>
        <dbReference type="SAM" id="SignalP"/>
    </source>
</evidence>
<dbReference type="AlphaFoldDB" id="A0A0Q1BW12"/>